<dbReference type="PANTHER" id="PTHR45663:SF11">
    <property type="entry name" value="GEO12009P1"/>
    <property type="match status" value="1"/>
</dbReference>
<accession>A0A4U8VWN1</accession>
<proteinExistence type="inferred from homology"/>
<dbReference type="InterPro" id="IPR017937">
    <property type="entry name" value="Thioredoxin_CS"/>
</dbReference>
<dbReference type="PROSITE" id="PS51352">
    <property type="entry name" value="THIOREDOXIN_2"/>
    <property type="match status" value="1"/>
</dbReference>
<name>A0A4U8VWN1_9NOCA</name>
<dbReference type="GO" id="GO:0005829">
    <property type="term" value="C:cytosol"/>
    <property type="evidence" value="ECO:0007669"/>
    <property type="project" value="TreeGrafter"/>
</dbReference>
<dbReference type="PRINTS" id="PR00421">
    <property type="entry name" value="THIOREDOXIN"/>
</dbReference>
<dbReference type="RefSeq" id="WP_130916592.1">
    <property type="nucleotide sequence ID" value="NZ_LR215973.1"/>
</dbReference>
<organism evidence="8 9">
    <name type="scientific">Nocardia cyriacigeorgica</name>
    <dbReference type="NCBI Taxonomy" id="135487"/>
    <lineage>
        <taxon>Bacteria</taxon>
        <taxon>Bacillati</taxon>
        <taxon>Actinomycetota</taxon>
        <taxon>Actinomycetes</taxon>
        <taxon>Mycobacteriales</taxon>
        <taxon>Nocardiaceae</taxon>
        <taxon>Nocardia</taxon>
    </lineage>
</organism>
<dbReference type="SUPFAM" id="SSF52833">
    <property type="entry name" value="Thioredoxin-like"/>
    <property type="match status" value="1"/>
</dbReference>
<dbReference type="CDD" id="cd02947">
    <property type="entry name" value="TRX_family"/>
    <property type="match status" value="1"/>
</dbReference>
<comment type="similarity">
    <text evidence="2">Belongs to the thioredoxin family.</text>
</comment>
<dbReference type="Pfam" id="PF00085">
    <property type="entry name" value="Thioredoxin"/>
    <property type="match status" value="1"/>
</dbReference>
<dbReference type="PANTHER" id="PTHR45663">
    <property type="entry name" value="GEO12009P1"/>
    <property type="match status" value="1"/>
</dbReference>
<dbReference type="GO" id="GO:0015035">
    <property type="term" value="F:protein-disulfide reductase activity"/>
    <property type="evidence" value="ECO:0007669"/>
    <property type="project" value="TreeGrafter"/>
</dbReference>
<dbReference type="AlphaFoldDB" id="A0A4U8VWN1"/>
<dbReference type="Proteomes" id="UP000290439">
    <property type="component" value="Chromosome"/>
</dbReference>
<feature type="domain" description="Thioredoxin" evidence="7">
    <location>
        <begin position="1"/>
        <end position="117"/>
    </location>
</feature>
<dbReference type="InterPro" id="IPR036249">
    <property type="entry name" value="Thioredoxin-like_sf"/>
</dbReference>
<evidence type="ECO:0000256" key="3">
    <source>
        <dbReference type="ARBA" id="ARBA00022448"/>
    </source>
</evidence>
<keyword evidence="4" id="KW-0249">Electron transport</keyword>
<evidence type="ECO:0000256" key="6">
    <source>
        <dbReference type="ARBA" id="ARBA00023284"/>
    </source>
</evidence>
<protein>
    <submittedName>
        <fullName evidence="8">MPT46</fullName>
    </submittedName>
</protein>
<evidence type="ECO:0000259" key="7">
    <source>
        <dbReference type="PROSITE" id="PS51352"/>
    </source>
</evidence>
<keyword evidence="6" id="KW-0676">Redox-active center</keyword>
<dbReference type="PROSITE" id="PS00194">
    <property type="entry name" value="THIOREDOXIN_1"/>
    <property type="match status" value="1"/>
</dbReference>
<dbReference type="EMBL" id="LR215973">
    <property type="protein sequence ID" value="VFA97792.1"/>
    <property type="molecule type" value="Genomic_DNA"/>
</dbReference>
<gene>
    <name evidence="8" type="primary">trxA_3</name>
    <name evidence="8" type="ORF">NCTC10797_01557</name>
</gene>
<sequence length="130" mass="13852">MFAEKSTDVVAVTGESFDREVLHADGPVLVDFWAPWCTTCRAMAPMIAELAAEHAGRLTVAAIDAAAHPEPAHDYGVVSIPSILLFSGGTVQKRIVGVHTKASLLRELSDFLAAHASSTENLSNRPELEA</sequence>
<evidence type="ECO:0000256" key="1">
    <source>
        <dbReference type="ARBA" id="ARBA00003318"/>
    </source>
</evidence>
<dbReference type="InterPro" id="IPR013766">
    <property type="entry name" value="Thioredoxin_domain"/>
</dbReference>
<keyword evidence="3" id="KW-0813">Transport</keyword>
<comment type="function">
    <text evidence="1">Participates in various redox reactions through the reversible oxidation of its active center dithiol to a disulfide and catalyzes dithiol-disulfide exchange reactions.</text>
</comment>
<evidence type="ECO:0000256" key="5">
    <source>
        <dbReference type="ARBA" id="ARBA00023157"/>
    </source>
</evidence>
<dbReference type="Gene3D" id="3.40.30.10">
    <property type="entry name" value="Glutaredoxin"/>
    <property type="match status" value="1"/>
</dbReference>
<evidence type="ECO:0000256" key="4">
    <source>
        <dbReference type="ARBA" id="ARBA00022982"/>
    </source>
</evidence>
<evidence type="ECO:0000256" key="2">
    <source>
        <dbReference type="ARBA" id="ARBA00008987"/>
    </source>
</evidence>
<dbReference type="GO" id="GO:0045454">
    <property type="term" value="P:cell redox homeostasis"/>
    <property type="evidence" value="ECO:0007669"/>
    <property type="project" value="TreeGrafter"/>
</dbReference>
<keyword evidence="5" id="KW-1015">Disulfide bond</keyword>
<reference evidence="8 9" key="1">
    <citation type="submission" date="2019-02" db="EMBL/GenBank/DDBJ databases">
        <authorList>
            <consortium name="Pathogen Informatics"/>
        </authorList>
    </citation>
    <scope>NUCLEOTIDE SEQUENCE [LARGE SCALE GENOMIC DNA]</scope>
    <source>
        <strain evidence="8 9">3012STDY6756504</strain>
    </source>
</reference>
<evidence type="ECO:0000313" key="9">
    <source>
        <dbReference type="Proteomes" id="UP000290439"/>
    </source>
</evidence>
<evidence type="ECO:0000313" key="8">
    <source>
        <dbReference type="EMBL" id="VFA97792.1"/>
    </source>
</evidence>
<dbReference type="FunFam" id="3.40.30.10:FF:000001">
    <property type="entry name" value="Thioredoxin"/>
    <property type="match status" value="1"/>
</dbReference>